<evidence type="ECO:0008006" key="3">
    <source>
        <dbReference type="Google" id="ProtNLM"/>
    </source>
</evidence>
<reference evidence="1 2" key="1">
    <citation type="submission" date="2020-04" db="EMBL/GenBank/DDBJ databases">
        <title>Paeniglutamicibacter sp. ANT13_2, a novel actinomycete isolated from sediment in Antarctica.</title>
        <authorList>
            <person name="Sakdapetsiri C."/>
            <person name="Pinyakong O."/>
        </authorList>
    </citation>
    <scope>NUCLEOTIDE SEQUENCE [LARGE SCALE GENOMIC DNA]</scope>
    <source>
        <strain evidence="1 2">ANT13_2</strain>
    </source>
</reference>
<dbReference type="Proteomes" id="UP000746595">
    <property type="component" value="Unassembled WGS sequence"/>
</dbReference>
<keyword evidence="2" id="KW-1185">Reference proteome</keyword>
<gene>
    <name evidence="1" type="ORF">HED64_14335</name>
</gene>
<evidence type="ECO:0000313" key="2">
    <source>
        <dbReference type="Proteomes" id="UP000746595"/>
    </source>
</evidence>
<sequence>MGVESMKISPVDPRYVSEEDLTPVYRVDFWNENCDSSEHRIENAACVEDVLAWAEANRNGRQAVVWVEYNYGGVIGMCRLHGQEPTGEETPLPPSPMLEP</sequence>
<proteinExistence type="predicted"/>
<organism evidence="1 2">
    <name type="scientific">Paeniglutamicibacter terrestris</name>
    <dbReference type="NCBI Taxonomy" id="2723403"/>
    <lineage>
        <taxon>Bacteria</taxon>
        <taxon>Bacillati</taxon>
        <taxon>Actinomycetota</taxon>
        <taxon>Actinomycetes</taxon>
        <taxon>Micrococcales</taxon>
        <taxon>Micrococcaceae</taxon>
        <taxon>Paeniglutamicibacter</taxon>
    </lineage>
</organism>
<name>A0ABX1G791_9MICC</name>
<protein>
    <recommendedName>
        <fullName evidence="3">GNAT family N-acetyltransferase</fullName>
    </recommendedName>
</protein>
<dbReference type="EMBL" id="JAAWVT010000007">
    <property type="protein sequence ID" value="NKG21878.1"/>
    <property type="molecule type" value="Genomic_DNA"/>
</dbReference>
<accession>A0ABX1G791</accession>
<evidence type="ECO:0000313" key="1">
    <source>
        <dbReference type="EMBL" id="NKG21878.1"/>
    </source>
</evidence>
<comment type="caution">
    <text evidence="1">The sequence shown here is derived from an EMBL/GenBank/DDBJ whole genome shotgun (WGS) entry which is preliminary data.</text>
</comment>